<dbReference type="EMBL" id="KZ663988">
    <property type="protein sequence ID" value="PPS08525.1"/>
    <property type="molecule type" value="Genomic_DNA"/>
</dbReference>
<dbReference type="Proteomes" id="UP000239757">
    <property type="component" value="Unassembled WGS sequence"/>
</dbReference>
<sequence>MGTQYFVRDLFQITGMAIEIVSINMSTNQAADWIASRYKKDMCIDNSGNLVFILDKDGLPAPPENISTEGMKSVRWAAPSSVGHLNLGCNKKRITGTV</sequence>
<protein>
    <submittedName>
        <fullName evidence="1">Uncharacterized protein</fullName>
    </submittedName>
</protein>
<evidence type="ECO:0000313" key="2">
    <source>
        <dbReference type="Proteomes" id="UP000239757"/>
    </source>
</evidence>
<gene>
    <name evidence="1" type="ORF">GOBAR_AA12101</name>
</gene>
<evidence type="ECO:0000313" key="1">
    <source>
        <dbReference type="EMBL" id="PPS08525.1"/>
    </source>
</evidence>
<proteinExistence type="predicted"/>
<dbReference type="AlphaFoldDB" id="A0A2P5XYV5"/>
<accession>A0A2P5XYV5</accession>
<reference evidence="1 2" key="1">
    <citation type="submission" date="2015-01" db="EMBL/GenBank/DDBJ databases">
        <title>Genome of allotetraploid Gossypium barbadense reveals genomic plasticity and fiber elongation in cotton evolution.</title>
        <authorList>
            <person name="Chen X."/>
            <person name="Liu X."/>
            <person name="Zhao B."/>
            <person name="Zheng H."/>
            <person name="Hu Y."/>
            <person name="Lu G."/>
            <person name="Yang C."/>
            <person name="Chen J."/>
            <person name="Shan C."/>
            <person name="Zhang L."/>
            <person name="Zhou Y."/>
            <person name="Wang L."/>
            <person name="Guo W."/>
            <person name="Bai Y."/>
            <person name="Ruan J."/>
            <person name="Shangguan X."/>
            <person name="Mao Y."/>
            <person name="Jiang J."/>
            <person name="Zhu Y."/>
            <person name="Lei J."/>
            <person name="Kang H."/>
            <person name="Chen S."/>
            <person name="He X."/>
            <person name="Wang R."/>
            <person name="Wang Y."/>
            <person name="Chen J."/>
            <person name="Wang L."/>
            <person name="Yu S."/>
            <person name="Wang B."/>
            <person name="Wei J."/>
            <person name="Song S."/>
            <person name="Lu X."/>
            <person name="Gao Z."/>
            <person name="Gu W."/>
            <person name="Deng X."/>
            <person name="Ma D."/>
            <person name="Wang S."/>
            <person name="Liang W."/>
            <person name="Fang L."/>
            <person name="Cai C."/>
            <person name="Zhu X."/>
            <person name="Zhou B."/>
            <person name="Zhang Y."/>
            <person name="Chen Z."/>
            <person name="Xu S."/>
            <person name="Zhu R."/>
            <person name="Wang S."/>
            <person name="Zhang T."/>
            <person name="Zhao G."/>
        </authorList>
    </citation>
    <scope>NUCLEOTIDE SEQUENCE [LARGE SCALE GENOMIC DNA]</scope>
    <source>
        <strain evidence="2">cv. Xinhai21</strain>
        <tissue evidence="1">Leaf</tissue>
    </source>
</reference>
<name>A0A2P5XYV5_GOSBA</name>
<organism evidence="1 2">
    <name type="scientific">Gossypium barbadense</name>
    <name type="common">Sea Island cotton</name>
    <name type="synonym">Hibiscus barbadensis</name>
    <dbReference type="NCBI Taxonomy" id="3634"/>
    <lineage>
        <taxon>Eukaryota</taxon>
        <taxon>Viridiplantae</taxon>
        <taxon>Streptophyta</taxon>
        <taxon>Embryophyta</taxon>
        <taxon>Tracheophyta</taxon>
        <taxon>Spermatophyta</taxon>
        <taxon>Magnoliopsida</taxon>
        <taxon>eudicotyledons</taxon>
        <taxon>Gunneridae</taxon>
        <taxon>Pentapetalae</taxon>
        <taxon>rosids</taxon>
        <taxon>malvids</taxon>
        <taxon>Malvales</taxon>
        <taxon>Malvaceae</taxon>
        <taxon>Malvoideae</taxon>
        <taxon>Gossypium</taxon>
    </lineage>
</organism>
<dbReference type="OrthoDB" id="1733143at2759"/>